<accession>A0A2T7C8S1</accession>
<name>A0A2T7C8S1_9POAL</name>
<dbReference type="Gramene" id="PUZ39726">
    <property type="protein sequence ID" value="PUZ39726"/>
    <property type="gene ID" value="GQ55_9G359300"/>
</dbReference>
<proteinExistence type="predicted"/>
<reference evidence="2 3" key="1">
    <citation type="submission" date="2018-04" db="EMBL/GenBank/DDBJ databases">
        <title>WGS assembly of Panicum hallii var. hallii HAL2.</title>
        <authorList>
            <person name="Lovell J."/>
            <person name="Jenkins J."/>
            <person name="Lowry D."/>
            <person name="Mamidi S."/>
            <person name="Sreedasyam A."/>
            <person name="Weng X."/>
            <person name="Barry K."/>
            <person name="Bonette J."/>
            <person name="Campitelli B."/>
            <person name="Daum C."/>
            <person name="Gordon S."/>
            <person name="Gould B."/>
            <person name="Lipzen A."/>
            <person name="MacQueen A."/>
            <person name="Palacio-Mejia J."/>
            <person name="Plott C."/>
            <person name="Shakirov E."/>
            <person name="Shu S."/>
            <person name="Yoshinaga Y."/>
            <person name="Zane M."/>
            <person name="Rokhsar D."/>
            <person name="Grimwood J."/>
            <person name="Schmutz J."/>
            <person name="Juenger T."/>
        </authorList>
    </citation>
    <scope>NUCLEOTIDE SEQUENCE [LARGE SCALE GENOMIC DNA]</scope>
    <source>
        <strain evidence="3">cv. HAL2</strain>
    </source>
</reference>
<gene>
    <name evidence="2" type="ORF">GQ55_9G359300</name>
</gene>
<sequence>MLQNIVKVFTTGLSVWPAVKALLINLPRALPRGKIPPRVGLKKNPPRVTCGLRRASVTCGLPRVTQCPSTARPPSGLRAPPPHRRRPRLSDWEPSLPRRPSSGPCAPPPPRLPVASPTRLSDPSPPRPRLPDASPTRLSEPPGHGRSGPRAPEAPGLPRAFNTPPPTRVCRARPPVTHSSPPSTPATPSCPSPPGDADSDAAWCRSSSPPRTPSARQIASARYLRH</sequence>
<evidence type="ECO:0000313" key="2">
    <source>
        <dbReference type="EMBL" id="PUZ39726.1"/>
    </source>
</evidence>
<evidence type="ECO:0000313" key="3">
    <source>
        <dbReference type="Proteomes" id="UP000244336"/>
    </source>
</evidence>
<evidence type="ECO:0000256" key="1">
    <source>
        <dbReference type="SAM" id="MobiDB-lite"/>
    </source>
</evidence>
<organism evidence="2 3">
    <name type="scientific">Panicum hallii var. hallii</name>
    <dbReference type="NCBI Taxonomy" id="1504633"/>
    <lineage>
        <taxon>Eukaryota</taxon>
        <taxon>Viridiplantae</taxon>
        <taxon>Streptophyta</taxon>
        <taxon>Embryophyta</taxon>
        <taxon>Tracheophyta</taxon>
        <taxon>Spermatophyta</taxon>
        <taxon>Magnoliopsida</taxon>
        <taxon>Liliopsida</taxon>
        <taxon>Poales</taxon>
        <taxon>Poaceae</taxon>
        <taxon>PACMAD clade</taxon>
        <taxon>Panicoideae</taxon>
        <taxon>Panicodae</taxon>
        <taxon>Paniceae</taxon>
        <taxon>Panicinae</taxon>
        <taxon>Panicum</taxon>
        <taxon>Panicum sect. Panicum</taxon>
    </lineage>
</organism>
<dbReference type="EMBL" id="CM009757">
    <property type="protein sequence ID" value="PUZ39726.1"/>
    <property type="molecule type" value="Genomic_DNA"/>
</dbReference>
<keyword evidence="3" id="KW-1185">Reference proteome</keyword>
<dbReference type="AlphaFoldDB" id="A0A2T7C8S1"/>
<feature type="region of interest" description="Disordered" evidence="1">
    <location>
        <begin position="63"/>
        <end position="226"/>
    </location>
</feature>
<feature type="compositionally biased region" description="Low complexity" evidence="1">
    <location>
        <begin position="205"/>
        <end position="216"/>
    </location>
</feature>
<dbReference type="STRING" id="1504633.A0A2T7C8S1"/>
<feature type="compositionally biased region" description="Low complexity" evidence="1">
    <location>
        <begin position="113"/>
        <end position="122"/>
    </location>
</feature>
<dbReference type="Proteomes" id="UP000244336">
    <property type="component" value="Chromosome 9"/>
</dbReference>
<feature type="compositionally biased region" description="Pro residues" evidence="1">
    <location>
        <begin position="182"/>
        <end position="194"/>
    </location>
</feature>
<protein>
    <submittedName>
        <fullName evidence="2">Uncharacterized protein</fullName>
    </submittedName>
</protein>